<feature type="transmembrane region" description="Helical" evidence="7">
    <location>
        <begin position="331"/>
        <end position="361"/>
    </location>
</feature>
<evidence type="ECO:0000259" key="9">
    <source>
        <dbReference type="Pfam" id="PF12704"/>
    </source>
</evidence>
<sequence>MNIVNKVTLRHLKENKRRTLVTIFGVVISVAMITAVAALGASIIDMQQRDAISYSGDWHYAVEDVDKEQLKAIQAEENTASIGLMEELGFAPLSDQSMKRYLYVRSMDETAMKQMQVELTEGRLPRNDNEVVISEALKKEGVDYQIGDTIELDIGQRYALNEEEDRPLALDESLYEGEDGLEEELRDQEEHSFTIVGEIAEPIWEPAWAAGYTVLSYTDGLALTEFDQAYVKVNELNSTLFDDLEKLREDLGIEVTETATNTDLLDTHLISLNGGMVAALSGLLTVIIVIIMVGSIVLIYNAFAISVSERSRYLGMLSSVGATKRQKRNSVLFEGFIIGLISIPVGIGAGLLGIGITLHFISGMLAGAGFNSDIHLVVTPPIFIIAIVVSLLTIMISAWIPAVRASKITAIDAIRQAKDIKLTKKKIKTNRFVQKLFGYEAEIALKNLKRNKKRYHVTVFSLMISIILFLSVTFFTDTLTRSFELQSEEMNYDISVRDDSTDNELADFYPEIENMDNITEVNMYQQINSSAQLPEEIAGEGGIDSETTDNDLRNYTIQLIGLSPEDWGDYLRDNNISAASDENLSAVLVNNVSYRNHENKYVEAEMLDVEEGDSLPFQFEYFDEEKGDLQLAGEEELELIGLTDNFPLGEFYPSSNTLFVIVNENTFDDIMERTPASQYASLELYLTSDDANQVEEELEALEMSNGIEIRNIYEFQQQDRQLVLALSIFIYGFITLITLISIANIFNTVSTSVALRKREFATLKSIGMTPKDFNKMIRFESLFYGMKSLIYGLPISFVVMYWIHLQTRNAFEYPFQLPWLYIGIVILAVFIIVGAAMLYSTSKLKKDNIVDTLRQENI</sequence>
<dbReference type="RefSeq" id="WP_256709463.1">
    <property type="nucleotide sequence ID" value="NZ_CP101914.1"/>
</dbReference>
<dbReference type="PANTHER" id="PTHR30572:SF4">
    <property type="entry name" value="ABC TRANSPORTER PERMEASE YTRF"/>
    <property type="match status" value="1"/>
</dbReference>
<dbReference type="InterPro" id="IPR003838">
    <property type="entry name" value="ABC3_permease_C"/>
</dbReference>
<keyword evidence="11" id="KW-1185">Reference proteome</keyword>
<proteinExistence type="inferred from homology"/>
<accession>A0ABY5JXM6</accession>
<evidence type="ECO:0000313" key="10">
    <source>
        <dbReference type="EMBL" id="UUI04555.1"/>
    </source>
</evidence>
<dbReference type="InterPro" id="IPR050250">
    <property type="entry name" value="Macrolide_Exporter_MacB"/>
</dbReference>
<organism evidence="10 11">
    <name type="scientific">Oceanobacillus jeddahense</name>
    <dbReference type="NCBI Taxonomy" id="1462527"/>
    <lineage>
        <taxon>Bacteria</taxon>
        <taxon>Bacillati</taxon>
        <taxon>Bacillota</taxon>
        <taxon>Bacilli</taxon>
        <taxon>Bacillales</taxon>
        <taxon>Bacillaceae</taxon>
        <taxon>Oceanobacillus</taxon>
    </lineage>
</organism>
<keyword evidence="5 7" id="KW-0472">Membrane</keyword>
<gene>
    <name evidence="10" type="ORF">NP439_07850</name>
</gene>
<feature type="transmembrane region" description="Helical" evidence="7">
    <location>
        <begin position="381"/>
        <end position="400"/>
    </location>
</feature>
<keyword evidence="4 7" id="KW-1133">Transmembrane helix</keyword>
<evidence type="ECO:0000256" key="4">
    <source>
        <dbReference type="ARBA" id="ARBA00022989"/>
    </source>
</evidence>
<feature type="transmembrane region" description="Helical" evidence="7">
    <location>
        <begin position="781"/>
        <end position="803"/>
    </location>
</feature>
<dbReference type="Proteomes" id="UP001059773">
    <property type="component" value="Chromosome"/>
</dbReference>
<keyword evidence="3 7" id="KW-0812">Transmembrane</keyword>
<evidence type="ECO:0000313" key="11">
    <source>
        <dbReference type="Proteomes" id="UP001059773"/>
    </source>
</evidence>
<evidence type="ECO:0000256" key="3">
    <source>
        <dbReference type="ARBA" id="ARBA00022692"/>
    </source>
</evidence>
<keyword evidence="2" id="KW-1003">Cell membrane</keyword>
<feature type="transmembrane region" description="Helical" evidence="7">
    <location>
        <begin position="20"/>
        <end position="44"/>
    </location>
</feature>
<feature type="transmembrane region" description="Helical" evidence="7">
    <location>
        <begin position="819"/>
        <end position="839"/>
    </location>
</feature>
<reference evidence="10" key="1">
    <citation type="submission" date="2022-07" db="EMBL/GenBank/DDBJ databases">
        <title>FELIX.</title>
        <authorList>
            <person name="Wan K.H."/>
            <person name="Park S."/>
            <person name="Lawrence Q."/>
            <person name="Eichenberger J.P."/>
            <person name="Booth B.W."/>
            <person name="Piaggio A.J."/>
            <person name="Chandler J.C."/>
            <person name="Franklin A.B."/>
            <person name="Celniker S.E."/>
        </authorList>
    </citation>
    <scope>NUCLEOTIDE SEQUENCE</scope>
    <source>
        <strain evidence="10">QA-1986 374</strain>
    </source>
</reference>
<comment type="subcellular location">
    <subcellularLocation>
        <location evidence="1">Cell membrane</location>
        <topology evidence="1">Multi-pass membrane protein</topology>
    </subcellularLocation>
</comment>
<dbReference type="PANTHER" id="PTHR30572">
    <property type="entry name" value="MEMBRANE COMPONENT OF TRANSPORTER-RELATED"/>
    <property type="match status" value="1"/>
</dbReference>
<evidence type="ECO:0000256" key="2">
    <source>
        <dbReference type="ARBA" id="ARBA00022475"/>
    </source>
</evidence>
<protein>
    <submittedName>
        <fullName evidence="10">FtsX-like permease family protein</fullName>
    </submittedName>
</protein>
<evidence type="ECO:0000256" key="6">
    <source>
        <dbReference type="ARBA" id="ARBA00038076"/>
    </source>
</evidence>
<feature type="transmembrane region" description="Helical" evidence="7">
    <location>
        <begin position="455"/>
        <end position="475"/>
    </location>
</feature>
<feature type="domain" description="MacB-like periplasmic core" evidence="9">
    <location>
        <begin position="19"/>
        <end position="156"/>
    </location>
</feature>
<evidence type="ECO:0000256" key="1">
    <source>
        <dbReference type="ARBA" id="ARBA00004651"/>
    </source>
</evidence>
<evidence type="ECO:0000256" key="5">
    <source>
        <dbReference type="ARBA" id="ARBA00023136"/>
    </source>
</evidence>
<evidence type="ECO:0000256" key="7">
    <source>
        <dbReference type="SAM" id="Phobius"/>
    </source>
</evidence>
<comment type="similarity">
    <text evidence="6">Belongs to the ABC-4 integral membrane protein family.</text>
</comment>
<feature type="domain" description="ABC3 transporter permease C-terminal" evidence="8">
    <location>
        <begin position="733"/>
        <end position="848"/>
    </location>
</feature>
<dbReference type="Pfam" id="PF12704">
    <property type="entry name" value="MacB_PCD"/>
    <property type="match status" value="1"/>
</dbReference>
<dbReference type="EMBL" id="CP101914">
    <property type="protein sequence ID" value="UUI04555.1"/>
    <property type="molecule type" value="Genomic_DNA"/>
</dbReference>
<dbReference type="InterPro" id="IPR025857">
    <property type="entry name" value="MacB_PCD"/>
</dbReference>
<feature type="domain" description="ABC3 transporter permease C-terminal" evidence="8">
    <location>
        <begin position="286"/>
        <end position="409"/>
    </location>
</feature>
<dbReference type="Pfam" id="PF02687">
    <property type="entry name" value="FtsX"/>
    <property type="match status" value="2"/>
</dbReference>
<name>A0ABY5JXM6_9BACI</name>
<feature type="transmembrane region" description="Helical" evidence="7">
    <location>
        <begin position="722"/>
        <end position="746"/>
    </location>
</feature>
<feature type="transmembrane region" description="Helical" evidence="7">
    <location>
        <begin position="276"/>
        <end position="303"/>
    </location>
</feature>
<evidence type="ECO:0000259" key="8">
    <source>
        <dbReference type="Pfam" id="PF02687"/>
    </source>
</evidence>